<feature type="compositionally biased region" description="Basic and acidic residues" evidence="1">
    <location>
        <begin position="188"/>
        <end position="208"/>
    </location>
</feature>
<evidence type="ECO:0000313" key="3">
    <source>
        <dbReference type="EMBL" id="KAJ2899787.1"/>
    </source>
</evidence>
<proteinExistence type="predicted"/>
<protein>
    <recommendedName>
        <fullName evidence="2">DUF2293 domain-containing protein</fullName>
    </recommendedName>
</protein>
<feature type="compositionally biased region" description="Low complexity" evidence="1">
    <location>
        <begin position="230"/>
        <end position="245"/>
    </location>
</feature>
<evidence type="ECO:0000256" key="1">
    <source>
        <dbReference type="SAM" id="MobiDB-lite"/>
    </source>
</evidence>
<dbReference type="Proteomes" id="UP001201980">
    <property type="component" value="Unassembled WGS sequence"/>
</dbReference>
<reference evidence="3" key="1">
    <citation type="submission" date="2022-07" db="EMBL/GenBank/DDBJ databases">
        <title>Draft genome sequence of Zalerion maritima ATCC 34329, a (micro)plastics degrading marine fungus.</title>
        <authorList>
            <person name="Paco A."/>
            <person name="Goncalves M.F.M."/>
            <person name="Rocha-Santos T.A.P."/>
            <person name="Alves A."/>
        </authorList>
    </citation>
    <scope>NUCLEOTIDE SEQUENCE</scope>
    <source>
        <strain evidence="3">ATCC 34329</strain>
    </source>
</reference>
<feature type="domain" description="DUF2293" evidence="2">
    <location>
        <begin position="98"/>
        <end position="180"/>
    </location>
</feature>
<sequence>MSAAGDPEVSDRSTLPPGYIFVLKGTPYVTKHCRSKTYDVGKTVYVVKNRKGNTIGIRVPQDVFHQVVKDELQTRNNRRDAVQKKDDSDKQKFEEEVLKVYPQIPREVVPVIVNWTLKKRSGRVGRTMTMSQSDKVRLAANAHVRHTHTHYDKLLKDGLSRDQARKAVQPDQRRKLNEWRGVLTHARTTRDTQTKKRNKKEDKVDKVAKKQRAVKAGKGTKSTKTKPMKKAATAVSSTAKVPVAARTPSSAERREAKAATRWAPVSSEPPDPPLATEPRRSVYALRTRKISREMPEPEYTSGFEDGDSDDFLESDFDDYDLD</sequence>
<organism evidence="3 4">
    <name type="scientific">Zalerion maritima</name>
    <dbReference type="NCBI Taxonomy" id="339359"/>
    <lineage>
        <taxon>Eukaryota</taxon>
        <taxon>Fungi</taxon>
        <taxon>Dikarya</taxon>
        <taxon>Ascomycota</taxon>
        <taxon>Pezizomycotina</taxon>
        <taxon>Sordariomycetes</taxon>
        <taxon>Lulworthiomycetidae</taxon>
        <taxon>Lulworthiales</taxon>
        <taxon>Lulworthiaceae</taxon>
        <taxon>Zalerion</taxon>
    </lineage>
</organism>
<gene>
    <name evidence="3" type="ORF">MKZ38_002800</name>
</gene>
<comment type="caution">
    <text evidence="3">The sequence shown here is derived from an EMBL/GenBank/DDBJ whole genome shotgun (WGS) entry which is preliminary data.</text>
</comment>
<feature type="compositionally biased region" description="Acidic residues" evidence="1">
    <location>
        <begin position="304"/>
        <end position="322"/>
    </location>
</feature>
<dbReference type="Pfam" id="PF10056">
    <property type="entry name" value="DUF2293"/>
    <property type="match status" value="1"/>
</dbReference>
<evidence type="ECO:0000313" key="4">
    <source>
        <dbReference type="Proteomes" id="UP001201980"/>
    </source>
</evidence>
<evidence type="ECO:0000259" key="2">
    <source>
        <dbReference type="Pfam" id="PF10056"/>
    </source>
</evidence>
<dbReference type="PANTHER" id="PTHR38113:SF2">
    <property type="entry name" value="DUF2293 DOMAIN-CONTAINING PROTEIN"/>
    <property type="match status" value="1"/>
</dbReference>
<keyword evidence="4" id="KW-1185">Reference proteome</keyword>
<dbReference type="PANTHER" id="PTHR38113">
    <property type="match status" value="1"/>
</dbReference>
<name>A0AAD5WS53_9PEZI</name>
<feature type="region of interest" description="Disordered" evidence="1">
    <location>
        <begin position="183"/>
        <end position="322"/>
    </location>
</feature>
<dbReference type="EMBL" id="JAKWBI020000188">
    <property type="protein sequence ID" value="KAJ2899787.1"/>
    <property type="molecule type" value="Genomic_DNA"/>
</dbReference>
<dbReference type="AlphaFoldDB" id="A0AAD5WS53"/>
<accession>A0AAD5WS53</accession>
<dbReference type="InterPro" id="IPR018744">
    <property type="entry name" value="DUF2293"/>
</dbReference>